<accession>A0A514BWV6</accession>
<evidence type="ECO:0000313" key="3">
    <source>
        <dbReference type="EMBL" id="QDH71881.1"/>
    </source>
</evidence>
<dbReference type="GO" id="GO:0016757">
    <property type="term" value="F:glycosyltransferase activity"/>
    <property type="evidence" value="ECO:0007669"/>
    <property type="project" value="UniProtKB-KW"/>
</dbReference>
<dbReference type="SUPFAM" id="SSF53448">
    <property type="entry name" value="Nucleotide-diphospho-sugar transferases"/>
    <property type="match status" value="2"/>
</dbReference>
<evidence type="ECO:0000256" key="1">
    <source>
        <dbReference type="SAM" id="MobiDB-lite"/>
    </source>
</evidence>
<dbReference type="OrthoDB" id="9179784at2"/>
<sequence length="856" mass="94791">MVSQPCQPKALVISPIQFLTGYVVQRRPAGPAGRHSTLNRVKAREGGALGRRETADKLSGYRAALSAVVTSWRALVPRVVSRKSEEAVRWEVVARAGEPPVAVELWPDAFLEPIDGEDGPEWRSRGERSGFGTKGSFALPAGWYEVSGQLNSTDESTLVPCLYLAYVPGSDGDHQILLPDPDRNGRVRALVLLKYDVTGLRFSPGSGILRFRMGRFGICRLTRANALWKMLVPLEGEGSGLARALARGGRFLSDCLGAGVSTATARLFSSYRKRLHPRELGDYEGWVLRFDTLGSAMIGELGDRVARLGPVKPLISVLLPTYQTPERWLRKCIESVQAQVYPNWQLCIADDASSDPKVMEVIREYAGSDPRIVAVRRESNGHISEASNSALEMASGDFVALLDHDDELRPHALLEMAEAIMEAPDIGLLYSDEDKIDAEGRRFDPYFKPDWDPDLLRSQNYVCHLTVIRTELVRAVGGFRKGFEGSQDHDLILRCTECLLPSQIRHIPKVLYHWRAIPGSTALTRDAKDYAATAGVRAVDEQLSRSGTGARAEELSHGHYRVRWPLPSPRPKVSLVVPTRDKAGLLRLCIDSILQRSTYRDFEIVVVDNGSSEPDAVEYLESLRGVDQVRVLRYDAPFNYSAINNWAIAQCDGEVIGLVNNDIEVITPDWLEEMVSHAIRPDVGAVGAMLYYPNDTIQHAGVILGVHGVAAHAYAGMVKGYPGHGGRVRVAQGLSAVTGACLLVKRERFEQLGGLDETLAVAFNDIDFCLRLREAGYRNVWTPFAELYHHESASRGSEDTEAKKKRFSGEVQFMMNRWDGMLLRDPAYNPNLSLQDLNFALSFPPRNADGRRDIAP</sequence>
<dbReference type="EMBL" id="CP041242">
    <property type="protein sequence ID" value="QDH71881.1"/>
    <property type="molecule type" value="Genomic_DNA"/>
</dbReference>
<keyword evidence="4" id="KW-1185">Reference proteome</keyword>
<dbReference type="AlphaFoldDB" id="A0A514BWV6"/>
<dbReference type="CDD" id="cd04184">
    <property type="entry name" value="GT2_RfbC_Mx_like"/>
    <property type="match status" value="1"/>
</dbReference>
<dbReference type="CDD" id="cd04186">
    <property type="entry name" value="GT_2_like_c"/>
    <property type="match status" value="1"/>
</dbReference>
<gene>
    <name evidence="3" type="ORF">FKV23_13725</name>
</gene>
<feature type="domain" description="Glycosyltransferase 2-like" evidence="2">
    <location>
        <begin position="574"/>
        <end position="696"/>
    </location>
</feature>
<reference evidence="3 4" key="1">
    <citation type="submission" date="2019-06" db="EMBL/GenBank/DDBJ databases">
        <title>Lysobacter alkalisoli sp. nov. isolated from saline-alkali soil.</title>
        <authorList>
            <person name="Sun J.-Q."/>
            <person name="Xu L."/>
        </authorList>
    </citation>
    <scope>NUCLEOTIDE SEQUENCE [LARGE SCALE GENOMIC DNA]</scope>
    <source>
        <strain evidence="3 4">SJ-36</strain>
    </source>
</reference>
<dbReference type="InterPro" id="IPR029044">
    <property type="entry name" value="Nucleotide-diphossugar_trans"/>
</dbReference>
<dbReference type="PANTHER" id="PTHR43179:SF7">
    <property type="entry name" value="RHAMNOSYLTRANSFERASE WBBL"/>
    <property type="match status" value="1"/>
</dbReference>
<feature type="region of interest" description="Disordered" evidence="1">
    <location>
        <begin position="28"/>
        <end position="49"/>
    </location>
</feature>
<evidence type="ECO:0000259" key="2">
    <source>
        <dbReference type="Pfam" id="PF00535"/>
    </source>
</evidence>
<dbReference type="Proteomes" id="UP000317199">
    <property type="component" value="Chromosome"/>
</dbReference>
<protein>
    <submittedName>
        <fullName evidence="3">Glycosyltransferase family 2 protein</fullName>
    </submittedName>
</protein>
<dbReference type="Gene3D" id="3.90.550.10">
    <property type="entry name" value="Spore Coat Polysaccharide Biosynthesis Protein SpsA, Chain A"/>
    <property type="match status" value="2"/>
</dbReference>
<keyword evidence="3" id="KW-0808">Transferase</keyword>
<dbReference type="PANTHER" id="PTHR43179">
    <property type="entry name" value="RHAMNOSYLTRANSFERASE WBBL"/>
    <property type="match status" value="1"/>
</dbReference>
<dbReference type="InterPro" id="IPR001173">
    <property type="entry name" value="Glyco_trans_2-like"/>
</dbReference>
<name>A0A514BWV6_9GAMM</name>
<dbReference type="KEGG" id="lyj:FKV23_13725"/>
<feature type="domain" description="Glycosyltransferase 2-like" evidence="2">
    <location>
        <begin position="316"/>
        <end position="473"/>
    </location>
</feature>
<dbReference type="Pfam" id="PF00535">
    <property type="entry name" value="Glycos_transf_2"/>
    <property type="match status" value="2"/>
</dbReference>
<proteinExistence type="predicted"/>
<evidence type="ECO:0000313" key="4">
    <source>
        <dbReference type="Proteomes" id="UP000317199"/>
    </source>
</evidence>
<organism evidence="3 4">
    <name type="scientific">Marilutibacter alkalisoli</name>
    <dbReference type="NCBI Taxonomy" id="2591633"/>
    <lineage>
        <taxon>Bacteria</taxon>
        <taxon>Pseudomonadati</taxon>
        <taxon>Pseudomonadota</taxon>
        <taxon>Gammaproteobacteria</taxon>
        <taxon>Lysobacterales</taxon>
        <taxon>Lysobacteraceae</taxon>
        <taxon>Marilutibacter</taxon>
    </lineage>
</organism>